<proteinExistence type="predicted"/>
<keyword evidence="4" id="KW-0175">Coiled coil</keyword>
<keyword evidence="2 3" id="KW-0040">ANK repeat</keyword>
<evidence type="ECO:0000256" key="1">
    <source>
        <dbReference type="ARBA" id="ARBA00022737"/>
    </source>
</evidence>
<dbReference type="PANTHER" id="PTHR24171:SF10">
    <property type="entry name" value="ANKYRIN REPEAT DOMAIN-CONTAINING PROTEIN 29-LIKE"/>
    <property type="match status" value="1"/>
</dbReference>
<organism evidence="6 7">
    <name type="scientific">Spodoptera littoralis</name>
    <name type="common">Egyptian cotton leafworm</name>
    <dbReference type="NCBI Taxonomy" id="7109"/>
    <lineage>
        <taxon>Eukaryota</taxon>
        <taxon>Metazoa</taxon>
        <taxon>Ecdysozoa</taxon>
        <taxon>Arthropoda</taxon>
        <taxon>Hexapoda</taxon>
        <taxon>Insecta</taxon>
        <taxon>Pterygota</taxon>
        <taxon>Neoptera</taxon>
        <taxon>Endopterygota</taxon>
        <taxon>Lepidoptera</taxon>
        <taxon>Glossata</taxon>
        <taxon>Ditrysia</taxon>
        <taxon>Noctuoidea</taxon>
        <taxon>Noctuidae</taxon>
        <taxon>Amphipyrinae</taxon>
        <taxon>Spodoptera</taxon>
    </lineage>
</organism>
<dbReference type="InterPro" id="IPR036770">
    <property type="entry name" value="Ankyrin_rpt-contain_sf"/>
</dbReference>
<feature type="compositionally biased region" description="Gly residues" evidence="5">
    <location>
        <begin position="262"/>
        <end position="279"/>
    </location>
</feature>
<feature type="region of interest" description="Disordered" evidence="5">
    <location>
        <begin position="240"/>
        <end position="279"/>
    </location>
</feature>
<feature type="compositionally biased region" description="Basic and acidic residues" evidence="5">
    <location>
        <begin position="240"/>
        <end position="259"/>
    </location>
</feature>
<dbReference type="AlphaFoldDB" id="A0A9P0IIL2"/>
<evidence type="ECO:0000256" key="3">
    <source>
        <dbReference type="PROSITE-ProRule" id="PRU00023"/>
    </source>
</evidence>
<dbReference type="InterPro" id="IPR002110">
    <property type="entry name" value="Ankyrin_rpt"/>
</dbReference>
<feature type="region of interest" description="Disordered" evidence="5">
    <location>
        <begin position="321"/>
        <end position="341"/>
    </location>
</feature>
<evidence type="ECO:0000256" key="5">
    <source>
        <dbReference type="SAM" id="MobiDB-lite"/>
    </source>
</evidence>
<dbReference type="SMART" id="SM00248">
    <property type="entry name" value="ANK"/>
    <property type="match status" value="3"/>
</dbReference>
<dbReference type="Proteomes" id="UP001153321">
    <property type="component" value="Chromosome 9"/>
</dbReference>
<keyword evidence="7" id="KW-1185">Reference proteome</keyword>
<evidence type="ECO:0000313" key="6">
    <source>
        <dbReference type="EMBL" id="CAH1646882.1"/>
    </source>
</evidence>
<dbReference type="Pfam" id="PF12796">
    <property type="entry name" value="Ank_2"/>
    <property type="match status" value="1"/>
</dbReference>
<accession>A0A9P0IIL2</accession>
<evidence type="ECO:0000256" key="2">
    <source>
        <dbReference type="ARBA" id="ARBA00023043"/>
    </source>
</evidence>
<dbReference type="SUPFAM" id="SSF48403">
    <property type="entry name" value="Ankyrin repeat"/>
    <property type="match status" value="1"/>
</dbReference>
<protein>
    <recommendedName>
        <fullName evidence="8">GA-binding protein subunit beta-2</fullName>
    </recommendedName>
</protein>
<feature type="repeat" description="ANK" evidence="3">
    <location>
        <begin position="143"/>
        <end position="175"/>
    </location>
</feature>
<reference evidence="6" key="1">
    <citation type="submission" date="2022-02" db="EMBL/GenBank/DDBJ databases">
        <authorList>
            <person name="King R."/>
        </authorList>
    </citation>
    <scope>NUCLEOTIDE SEQUENCE</scope>
</reference>
<keyword evidence="1" id="KW-0677">Repeat</keyword>
<gene>
    <name evidence="6" type="ORF">SPLIT_LOCUS12233</name>
</gene>
<feature type="compositionally biased region" description="Polar residues" evidence="5">
    <location>
        <begin position="325"/>
        <end position="341"/>
    </location>
</feature>
<feature type="coiled-coil region" evidence="4">
    <location>
        <begin position="495"/>
        <end position="522"/>
    </location>
</feature>
<sequence length="525" mass="54353">MTSGLCADDVVVRITTPQIITSQTLVAGGAGGAGARVAASSAAVELGRRLLVAARAGDTQLVLDLMAKGAPFTTDWLGTSALHLAAGGAHAGTCAVLLRAGVSRDARSKVERTPLHLAAGAGHAAVARLLLDAGAAVDARDMLRMTPLHWAVQNGHAAAAAELLRAGADPTLRNKFRKSPLELARRLRRADLVRLLEDALRQREAARSVSALVDEQMAEVSTAEPEIETFDAVQRIQDMKLPRPKQNDKAVKEESKMEGAADGAGGGGGAGGAGGGADGAGELLRRHGITLLPADPGGTVLSALQCGRTVVLSDAGKLMLKESSESPSPASNKAGTASSQPKGVVLTATPVKSPPKPGVKIFTLNNKLLAVPKDNKIPVKKIINPQDMQVKFVQLPPDAKLVSPSKIVPMKAKSRMAVRQGGTSPSARPAVKIIMNKSNFHRLLATAGATQVSTNAAAVADSDLAEGEEELALTEDAAPADTSDADSPAALRAQLAAATRALAAARRDLRLARARLAHYERLHDL</sequence>
<dbReference type="PANTHER" id="PTHR24171">
    <property type="entry name" value="ANKYRIN REPEAT DOMAIN-CONTAINING PROTEIN 39-RELATED"/>
    <property type="match status" value="1"/>
</dbReference>
<feature type="repeat" description="ANK" evidence="3">
    <location>
        <begin position="110"/>
        <end position="142"/>
    </location>
</feature>
<feature type="repeat" description="ANK" evidence="3">
    <location>
        <begin position="77"/>
        <end position="109"/>
    </location>
</feature>
<evidence type="ECO:0000313" key="7">
    <source>
        <dbReference type="Proteomes" id="UP001153321"/>
    </source>
</evidence>
<dbReference type="Gene3D" id="1.25.40.20">
    <property type="entry name" value="Ankyrin repeat-containing domain"/>
    <property type="match status" value="1"/>
</dbReference>
<evidence type="ECO:0008006" key="8">
    <source>
        <dbReference type="Google" id="ProtNLM"/>
    </source>
</evidence>
<evidence type="ECO:0000256" key="4">
    <source>
        <dbReference type="SAM" id="Coils"/>
    </source>
</evidence>
<dbReference type="PROSITE" id="PS50297">
    <property type="entry name" value="ANK_REP_REGION"/>
    <property type="match status" value="2"/>
</dbReference>
<dbReference type="PROSITE" id="PS50088">
    <property type="entry name" value="ANK_REPEAT"/>
    <property type="match status" value="3"/>
</dbReference>
<dbReference type="Pfam" id="PF00023">
    <property type="entry name" value="Ank"/>
    <property type="match status" value="1"/>
</dbReference>
<name>A0A9P0IIL2_SPOLI</name>
<dbReference type="EMBL" id="LR824540">
    <property type="protein sequence ID" value="CAH1646882.1"/>
    <property type="molecule type" value="Genomic_DNA"/>
</dbReference>